<dbReference type="GO" id="GO:0030527">
    <property type="term" value="F:structural constituent of chromatin"/>
    <property type="evidence" value="ECO:0007669"/>
    <property type="project" value="InterPro"/>
</dbReference>
<evidence type="ECO:0000256" key="14">
    <source>
        <dbReference type="SAM" id="MobiDB-lite"/>
    </source>
</evidence>
<dbReference type="GO" id="GO:0000786">
    <property type="term" value="C:nucleosome"/>
    <property type="evidence" value="ECO:0007669"/>
    <property type="project" value="UniProtKB-KW"/>
</dbReference>
<dbReference type="SMART" id="SM00427">
    <property type="entry name" value="H2B"/>
    <property type="match status" value="1"/>
</dbReference>
<keyword evidence="11 13" id="KW-0539">Nucleus</keyword>
<evidence type="ECO:0000313" key="18">
    <source>
        <dbReference type="EMBL" id="KAF6214335.1"/>
    </source>
</evidence>
<dbReference type="Pfam" id="PF00125">
    <property type="entry name" value="Histone"/>
    <property type="match status" value="1"/>
</dbReference>
<evidence type="ECO:0000256" key="3">
    <source>
        <dbReference type="ARBA" id="ARBA00004286"/>
    </source>
</evidence>
<dbReference type="FunFam" id="1.10.20.10:FF:000016">
    <property type="entry name" value="Histone H2B"/>
    <property type="match status" value="1"/>
</dbReference>
<gene>
    <name evidence="18" type="ORF">GE061_009075</name>
    <name evidence="16" type="ORF">GE061_014829</name>
    <name evidence="17" type="ORF">GE061_014834</name>
</gene>
<evidence type="ECO:0000256" key="8">
    <source>
        <dbReference type="ARBA" id="ARBA00022499"/>
    </source>
</evidence>
<evidence type="ECO:0000313" key="16">
    <source>
        <dbReference type="EMBL" id="KAF6209086.1"/>
    </source>
</evidence>
<accession>A0A6A4K7P6</accession>
<dbReference type="PROSITE" id="PS00357">
    <property type="entry name" value="HISTONE_H2B"/>
    <property type="match status" value="1"/>
</dbReference>
<feature type="domain" description="Core Histone H2A/H2B/H3" evidence="15">
    <location>
        <begin position="18"/>
        <end position="98"/>
    </location>
</feature>
<comment type="subcellular location">
    <subcellularLocation>
        <location evidence="3">Chromosome</location>
    </subcellularLocation>
    <subcellularLocation>
        <location evidence="2 13">Nucleus</location>
    </subcellularLocation>
</comment>
<name>A0A6A4K7P6_APOLU</name>
<proteinExistence type="inferred from homology"/>
<comment type="function">
    <text evidence="1">Core component of nucleosome. Nucleosomes wrap and compact DNA into chromatin, limiting DNA accessibility to the cellular machineries which require DNA as a template. Histones thereby play a central role in transcription regulation, DNA repair, DNA replication and chromosomal stability. DNA accessibility is regulated via a complex set of post-translational modifications of histones, also called histone code, and nucleosome remodeling.</text>
</comment>
<dbReference type="AlphaFoldDB" id="A0A6A4K7P6"/>
<dbReference type="InterPro" id="IPR009072">
    <property type="entry name" value="Histone-fold"/>
</dbReference>
<keyword evidence="9" id="KW-0832">Ubl conjugation</keyword>
<keyword evidence="19" id="KW-1185">Reference proteome</keyword>
<dbReference type="SUPFAM" id="SSF47113">
    <property type="entry name" value="Histone-fold"/>
    <property type="match status" value="1"/>
</dbReference>
<dbReference type="OrthoDB" id="6623418at2759"/>
<evidence type="ECO:0000256" key="11">
    <source>
        <dbReference type="ARBA" id="ARBA00023242"/>
    </source>
</evidence>
<evidence type="ECO:0000313" key="19">
    <source>
        <dbReference type="Proteomes" id="UP000466442"/>
    </source>
</evidence>
<dbReference type="Proteomes" id="UP000466442">
    <property type="component" value="Unassembled WGS sequence"/>
</dbReference>
<dbReference type="GO" id="GO:0003677">
    <property type="term" value="F:DNA binding"/>
    <property type="evidence" value="ECO:0007669"/>
    <property type="project" value="UniProtKB-KW"/>
</dbReference>
<evidence type="ECO:0000256" key="5">
    <source>
        <dbReference type="ARBA" id="ARBA00011538"/>
    </source>
</evidence>
<evidence type="ECO:0000256" key="10">
    <source>
        <dbReference type="ARBA" id="ARBA00023125"/>
    </source>
</evidence>
<organism evidence="16 19">
    <name type="scientific">Apolygus lucorum</name>
    <name type="common">Small green plant bug</name>
    <name type="synonym">Lygocoris lucorum</name>
    <dbReference type="NCBI Taxonomy" id="248454"/>
    <lineage>
        <taxon>Eukaryota</taxon>
        <taxon>Metazoa</taxon>
        <taxon>Ecdysozoa</taxon>
        <taxon>Arthropoda</taxon>
        <taxon>Hexapoda</taxon>
        <taxon>Insecta</taxon>
        <taxon>Pterygota</taxon>
        <taxon>Neoptera</taxon>
        <taxon>Paraneoptera</taxon>
        <taxon>Hemiptera</taxon>
        <taxon>Heteroptera</taxon>
        <taxon>Panheteroptera</taxon>
        <taxon>Cimicomorpha</taxon>
        <taxon>Miridae</taxon>
        <taxon>Mirini</taxon>
        <taxon>Apolygus</taxon>
    </lineage>
</organism>
<evidence type="ECO:0000256" key="13">
    <source>
        <dbReference type="RuleBase" id="RU000451"/>
    </source>
</evidence>
<protein>
    <recommendedName>
        <fullName evidence="6 13">Histone H2B</fullName>
    </recommendedName>
</protein>
<dbReference type="InterPro" id="IPR007125">
    <property type="entry name" value="H2A/H2B/H3"/>
</dbReference>
<evidence type="ECO:0000256" key="12">
    <source>
        <dbReference type="ARBA" id="ARBA00023269"/>
    </source>
</evidence>
<keyword evidence="10 13" id="KW-0238">DNA-binding</keyword>
<comment type="subunit">
    <text evidence="5 13">The nucleosome is a histone octamer containing two molecules each of H2A, H2B, H3 and H4 assembled in one H3-H4 heterotetramer and two H2A-H2B heterodimers. The octamer wraps approximately 147 bp of DNA.</text>
</comment>
<evidence type="ECO:0000256" key="6">
    <source>
        <dbReference type="ARBA" id="ARBA00017644"/>
    </source>
</evidence>
<evidence type="ECO:0000256" key="2">
    <source>
        <dbReference type="ARBA" id="ARBA00004123"/>
    </source>
</evidence>
<reference evidence="16" key="1">
    <citation type="journal article" date="2021" name="Mol. Ecol. Resour.">
        <title>Apolygus lucorum genome provides insights into omnivorousness and mesophyll feeding.</title>
        <authorList>
            <person name="Liu Y."/>
            <person name="Liu H."/>
            <person name="Wang H."/>
            <person name="Huang T."/>
            <person name="Liu B."/>
            <person name="Yang B."/>
            <person name="Yin L."/>
            <person name="Li B."/>
            <person name="Zhang Y."/>
            <person name="Zhang S."/>
            <person name="Jiang F."/>
            <person name="Zhang X."/>
            <person name="Ren Y."/>
            <person name="Wang B."/>
            <person name="Wang S."/>
            <person name="Lu Y."/>
            <person name="Wu K."/>
            <person name="Fan W."/>
            <person name="Wang G."/>
        </authorList>
    </citation>
    <scope>NUCLEOTIDE SEQUENCE</scope>
    <source>
        <strain evidence="16">12Hb</strain>
    </source>
</reference>
<feature type="region of interest" description="Disordered" evidence="14">
    <location>
        <begin position="1"/>
        <end position="30"/>
    </location>
</feature>
<comment type="caution">
    <text evidence="16">The sequence shown here is derived from an EMBL/GenBank/DDBJ whole genome shotgun (WGS) entry which is preliminary data.</text>
</comment>
<dbReference type="GO" id="GO:0005634">
    <property type="term" value="C:nucleus"/>
    <property type="evidence" value="ECO:0007669"/>
    <property type="project" value="UniProtKB-SubCell"/>
</dbReference>
<dbReference type="PANTHER" id="PTHR23428">
    <property type="entry name" value="HISTONE H2B"/>
    <property type="match status" value="1"/>
</dbReference>
<dbReference type="InterPro" id="IPR055333">
    <property type="entry name" value="HISTONE_H2B_site"/>
</dbReference>
<comment type="similarity">
    <text evidence="4 13">Belongs to the histone H2B family.</text>
</comment>
<dbReference type="PRINTS" id="PR00621">
    <property type="entry name" value="HISTONEH2B"/>
</dbReference>
<evidence type="ECO:0000259" key="15">
    <source>
        <dbReference type="Pfam" id="PF00125"/>
    </source>
</evidence>
<evidence type="ECO:0000256" key="7">
    <source>
        <dbReference type="ARBA" id="ARBA00022454"/>
    </source>
</evidence>
<dbReference type="Gene3D" id="1.10.20.10">
    <property type="entry name" value="Histone, subunit A"/>
    <property type="match status" value="1"/>
</dbReference>
<dbReference type="EMBL" id="WIXP02000006">
    <property type="protein sequence ID" value="KAF6209086.1"/>
    <property type="molecule type" value="Genomic_DNA"/>
</dbReference>
<evidence type="ECO:0000313" key="17">
    <source>
        <dbReference type="EMBL" id="KAF6209091.1"/>
    </source>
</evidence>
<keyword evidence="7 13" id="KW-0158">Chromosome</keyword>
<sequence length="123" mass="13726">MPPKASGKAMKKAGKAQKNITKGDKKKKRRRKESYAIYIYKVLKQVHPDTGISSKAMSIMNSFVNDIFERIAAEASRLSHYNKRSTITSREIQTAVRLLLPGELAKHAVSEGTKAVTKYTSSK</sequence>
<keyword evidence="12 13" id="KW-0544">Nucleosome core</keyword>
<dbReference type="InterPro" id="IPR000558">
    <property type="entry name" value="Histone_H2B"/>
</dbReference>
<dbReference type="EMBL" id="WIXP02000006">
    <property type="protein sequence ID" value="KAF6209091.1"/>
    <property type="molecule type" value="Genomic_DNA"/>
</dbReference>
<evidence type="ECO:0000256" key="4">
    <source>
        <dbReference type="ARBA" id="ARBA00006846"/>
    </source>
</evidence>
<dbReference type="EMBL" id="WIXP02000002">
    <property type="protein sequence ID" value="KAF6214335.1"/>
    <property type="molecule type" value="Genomic_DNA"/>
</dbReference>
<dbReference type="GO" id="GO:0046982">
    <property type="term" value="F:protein heterodimerization activity"/>
    <property type="evidence" value="ECO:0007669"/>
    <property type="project" value="InterPro"/>
</dbReference>
<dbReference type="CDD" id="cd22910">
    <property type="entry name" value="HFD_H2B"/>
    <property type="match status" value="1"/>
</dbReference>
<evidence type="ECO:0000256" key="9">
    <source>
        <dbReference type="ARBA" id="ARBA00022843"/>
    </source>
</evidence>
<keyword evidence="8" id="KW-1017">Isopeptide bond</keyword>
<evidence type="ECO:0000256" key="1">
    <source>
        <dbReference type="ARBA" id="ARBA00002001"/>
    </source>
</evidence>